<evidence type="ECO:0000313" key="4">
    <source>
        <dbReference type="Proteomes" id="UP000183809"/>
    </source>
</evidence>
<dbReference type="AlphaFoldDB" id="A0A1J9SB29"/>
<accession>A0A1J9SB29</accession>
<name>A0A1J9SB29_9PEZI</name>
<dbReference type="Proteomes" id="UP000183809">
    <property type="component" value="Unassembled WGS sequence"/>
</dbReference>
<feature type="compositionally biased region" description="Basic and acidic residues" evidence="1">
    <location>
        <begin position="186"/>
        <end position="212"/>
    </location>
</feature>
<feature type="compositionally biased region" description="Polar residues" evidence="1">
    <location>
        <begin position="82"/>
        <end position="98"/>
    </location>
</feature>
<feature type="domain" description="DUF7905" evidence="2">
    <location>
        <begin position="675"/>
        <end position="973"/>
    </location>
</feature>
<dbReference type="OrthoDB" id="4739136at2759"/>
<gene>
    <name evidence="3" type="ORF">BKCO1_6000155</name>
</gene>
<feature type="compositionally biased region" description="Polar residues" evidence="1">
    <location>
        <begin position="303"/>
        <end position="315"/>
    </location>
</feature>
<comment type="caution">
    <text evidence="3">The sequence shown here is derived from an EMBL/GenBank/DDBJ whole genome shotgun (WGS) entry which is preliminary data.</text>
</comment>
<dbReference type="EMBL" id="MNUE01000006">
    <property type="protein sequence ID" value="OJD37695.1"/>
    <property type="molecule type" value="Genomic_DNA"/>
</dbReference>
<feature type="region of interest" description="Disordered" evidence="1">
    <location>
        <begin position="1"/>
        <end position="133"/>
    </location>
</feature>
<sequence length="1068" mass="119076">MDSFESQNAAEWQSVTRKKKNHHSSRPEPPSSHPSRVQPQHRTHAPTIRNAGVTPTVSAGSSAPALNRPRPAGDVLIDLASSDEQPTRKTPINWSNPFASLAFGEPASPANSAPIRNRHDKQHVSGGSTVNGTLIQKIHSRRTSSNLDDLIELDPSFSQTPSSAGLPTSPGESAITDGPPRQSSTRRLDEDVPLFKREEDEAWFKAQSDKDTAPAMSQTVSGNTYRHHFERPGQLIYPVGMPATPSYRGRASSQTRGDRRGHSRDEPRSRGGQHTHGERRESRSHVSQRSSQSYSGSEGTPGTAFQQSRGKSSTRGHGYSPRGSHGLRGRSTHTDFSSVAMRGNSSSIRKVARESPCAMSDWPEETSLAAKVVGAIESDEKVQSLAVYHDTTATTEWRKKGMRPGRVFALPKHINLAGQSFDKNSSSKPAIARPAEIAMITNTHIDQVWGPHKQTKTAKLLIYGSDEAVTEAVKLIIEWLREIEISARAGGEMWAKVWGYNPKAERKLRKRLLRDEERRKYRQTISEGEVLAHSAHFIWPLPKEPEQVLGMNFEALDPIRMNCECYITCERSFRTILKIQGNVEQKVKEAADRLQCLPVEWDAKRFEAEPFVILDTPYAFDPDDLPPVSMVPYRFPRQLAAHPASTHDAFTFRFQHKLQQHQAPYAASEDSPAGKLLEAVVNTTKHARYFRNFLKLHLHLGTFAARKYFERDINETTYSFPVFAEMMEEPDRMDAKVSKEIGDPIVERHILTRCFESSHILAPQDAWTLSLSDVQPVYCATFEIANPAGQAGDFILDVELVADASGTDIVSKSWSQLAKGKSEPCKLLDGSIISLENGGLAWNLEMEEYMTVDERGLSPDYHLFPNTLRLDTAAANDLTSGHDFIVYRRSKDRIVKVPIKSVRQKRCWRFNTIGSMGEWVVEVAHVGKTTIGNDGQQIPYEPRWTFNVFNNSWDKLLTSNSRTEIGRAAKWGSGDSANLLFPMNPDNSALSGVAQQDDEVSSEGSEAEDDNRLNDADPEELDNLSDEPPSLQNFEQLLDLLRALTNVAVGKPHSRSSTDRANEFINEA</sequence>
<proteinExistence type="predicted"/>
<feature type="compositionally biased region" description="Polar residues" evidence="1">
    <location>
        <begin position="215"/>
        <end position="224"/>
    </location>
</feature>
<feature type="compositionally biased region" description="Basic and acidic residues" evidence="1">
    <location>
        <begin position="256"/>
        <end position="284"/>
    </location>
</feature>
<organism evidence="3 4">
    <name type="scientific">Diplodia corticola</name>
    <dbReference type="NCBI Taxonomy" id="236234"/>
    <lineage>
        <taxon>Eukaryota</taxon>
        <taxon>Fungi</taxon>
        <taxon>Dikarya</taxon>
        <taxon>Ascomycota</taxon>
        <taxon>Pezizomycotina</taxon>
        <taxon>Dothideomycetes</taxon>
        <taxon>Dothideomycetes incertae sedis</taxon>
        <taxon>Botryosphaeriales</taxon>
        <taxon>Botryosphaeriaceae</taxon>
        <taxon>Diplodia</taxon>
    </lineage>
</organism>
<feature type="compositionally biased region" description="Acidic residues" evidence="1">
    <location>
        <begin position="1016"/>
        <end position="1025"/>
    </location>
</feature>
<protein>
    <submittedName>
        <fullName evidence="3">Dna polymerase v family and armadillo-type fold domain-containing protein</fullName>
    </submittedName>
</protein>
<dbReference type="STRING" id="236234.A0A1J9SB29"/>
<feature type="region of interest" description="Disordered" evidence="1">
    <location>
        <begin position="152"/>
        <end position="358"/>
    </location>
</feature>
<feature type="compositionally biased region" description="Acidic residues" evidence="1">
    <location>
        <begin position="996"/>
        <end position="1009"/>
    </location>
</feature>
<evidence type="ECO:0000259" key="2">
    <source>
        <dbReference type="Pfam" id="PF25482"/>
    </source>
</evidence>
<feature type="region of interest" description="Disordered" evidence="1">
    <location>
        <begin position="984"/>
        <end position="1031"/>
    </location>
</feature>
<dbReference type="InterPro" id="IPR057227">
    <property type="entry name" value="DUF7905"/>
</dbReference>
<dbReference type="GeneID" id="31018061"/>
<evidence type="ECO:0000313" key="3">
    <source>
        <dbReference type="EMBL" id="OJD37695.1"/>
    </source>
</evidence>
<dbReference type="Pfam" id="PF25482">
    <property type="entry name" value="DUF7905"/>
    <property type="match status" value="1"/>
</dbReference>
<evidence type="ECO:0000256" key="1">
    <source>
        <dbReference type="SAM" id="MobiDB-lite"/>
    </source>
</evidence>
<reference evidence="3 4" key="1">
    <citation type="submission" date="2016-10" db="EMBL/GenBank/DDBJ databases">
        <title>Proteomics and genomics reveal pathogen-plant mechanisms compatible with a hemibiotrophic lifestyle of Diplodia corticola.</title>
        <authorList>
            <person name="Fernandes I."/>
            <person name="De Jonge R."/>
            <person name="Van De Peer Y."/>
            <person name="Devreese B."/>
            <person name="Alves A."/>
            <person name="Esteves A.C."/>
        </authorList>
    </citation>
    <scope>NUCLEOTIDE SEQUENCE [LARGE SCALE GENOMIC DNA]</scope>
    <source>
        <strain evidence="3 4">CBS 112549</strain>
    </source>
</reference>
<feature type="compositionally biased region" description="Low complexity" evidence="1">
    <location>
        <begin position="285"/>
        <end position="298"/>
    </location>
</feature>
<keyword evidence="4" id="KW-1185">Reference proteome</keyword>
<feature type="compositionally biased region" description="Polar residues" evidence="1">
    <location>
        <begin position="985"/>
        <end position="994"/>
    </location>
</feature>
<dbReference type="RefSeq" id="XP_020133810.1">
    <property type="nucleotide sequence ID" value="XM_020277800.1"/>
</dbReference>
<feature type="compositionally biased region" description="Polar residues" evidence="1">
    <location>
        <begin position="156"/>
        <end position="166"/>
    </location>
</feature>
<feature type="compositionally biased region" description="Polar residues" evidence="1">
    <location>
        <begin position="1"/>
        <end position="15"/>
    </location>
</feature>